<dbReference type="InParanoid" id="A0A6P5L657"/>
<evidence type="ECO:0000256" key="5">
    <source>
        <dbReference type="ARBA" id="ARBA00022490"/>
    </source>
</evidence>
<dbReference type="PANTHER" id="PTHR14021">
    <property type="entry name" value="IRON-SULFUR CLUSTER CO-CHAPERONE PROTEIN HSCB"/>
    <property type="match status" value="1"/>
</dbReference>
<comment type="function">
    <text evidence="10">Acts as a co-chaperone in iron-sulfur cluster assembly in the cytoplasm. Also mediates complex formation between components of the cytosolic iron-sulfur biogenesis pathway and the CIA targeting complex composed of CIAO1, DIPK1B/FAM69B and MMS19 by binding directly to the scaffold protein ISCU and to CIAO1. This facilitates iron-sulfur cluster insertion into a number of cytoplasmic and nuclear proteins including POLD1, ELP3, DPYD and PPAT.</text>
</comment>
<dbReference type="InterPro" id="IPR040682">
    <property type="entry name" value="HscB_4_cys"/>
</dbReference>
<evidence type="ECO:0000256" key="2">
    <source>
        <dbReference type="ARBA" id="ARBA00004496"/>
    </source>
</evidence>
<dbReference type="GO" id="GO:0001671">
    <property type="term" value="F:ATPase activator activity"/>
    <property type="evidence" value="ECO:0007669"/>
    <property type="project" value="InterPro"/>
</dbReference>
<dbReference type="SUPFAM" id="SSF47144">
    <property type="entry name" value="HSC20 (HSCB), C-terminal oligomerisation domain"/>
    <property type="match status" value="1"/>
</dbReference>
<protein>
    <recommendedName>
        <fullName evidence="13">Iron-sulfur cluster co-chaperone protein HscB</fullName>
    </recommendedName>
</protein>
<keyword evidence="15" id="KW-1185">Reference proteome</keyword>
<dbReference type="FunFam" id="1.20.1280.20:FF:000002">
    <property type="entry name" value="HscB mitochondrial iron-sulfur cluster co-chaperone"/>
    <property type="match status" value="1"/>
</dbReference>
<dbReference type="InterPro" id="IPR004640">
    <property type="entry name" value="HscB"/>
</dbReference>
<evidence type="ECO:0000313" key="16">
    <source>
        <dbReference type="RefSeq" id="XP_020852229.1"/>
    </source>
</evidence>
<dbReference type="AlphaFoldDB" id="A0A6P5L657"/>
<evidence type="ECO:0000313" key="15">
    <source>
        <dbReference type="Proteomes" id="UP000515140"/>
    </source>
</evidence>
<evidence type="ECO:0000256" key="9">
    <source>
        <dbReference type="ARBA" id="ARBA00054586"/>
    </source>
</evidence>
<dbReference type="PROSITE" id="PS50076">
    <property type="entry name" value="DNAJ_2"/>
    <property type="match status" value="1"/>
</dbReference>
<evidence type="ECO:0000256" key="13">
    <source>
        <dbReference type="ARBA" id="ARBA00073563"/>
    </source>
</evidence>
<dbReference type="CDD" id="cd06257">
    <property type="entry name" value="DnaJ"/>
    <property type="match status" value="1"/>
</dbReference>
<dbReference type="GO" id="GO:0051259">
    <property type="term" value="P:protein complex oligomerization"/>
    <property type="evidence" value="ECO:0007669"/>
    <property type="project" value="InterPro"/>
</dbReference>
<dbReference type="RefSeq" id="XP_020852229.1">
    <property type="nucleotide sequence ID" value="XM_020996570.1"/>
</dbReference>
<dbReference type="InterPro" id="IPR009073">
    <property type="entry name" value="HscB_oligo_C"/>
</dbReference>
<dbReference type="PANTHER" id="PTHR14021:SF15">
    <property type="entry name" value="IRON-SULFUR CLUSTER CO-CHAPERONE PROTEIN HSCB"/>
    <property type="match status" value="1"/>
</dbReference>
<evidence type="ECO:0000256" key="3">
    <source>
        <dbReference type="ARBA" id="ARBA00005151"/>
    </source>
</evidence>
<dbReference type="GO" id="GO:0046872">
    <property type="term" value="F:metal ion binding"/>
    <property type="evidence" value="ECO:0007669"/>
    <property type="project" value="UniProtKB-KW"/>
</dbReference>
<comment type="similarity">
    <text evidence="4">Belongs to the HscB family.</text>
</comment>
<dbReference type="InterPro" id="IPR036869">
    <property type="entry name" value="J_dom_sf"/>
</dbReference>
<comment type="function">
    <text evidence="9">Acts as a co-chaperone in iron-sulfur cluster assembly in mitochondria. Required for incorporation of iron-sulfur clusters into SDHB, the iron-sulfur protein subunit of succinate dehydrogenase that is involved in complex II of the mitochondrial electron transport chain. Recruited to SDHB by interaction with SDHAF1 which first binds SDHB and then recruits the iron-sulfur transfer complex formed by HSC20, HSPA9 and ISCU through direct binding to HSC20. Plays an essential role in hematopoiesis.</text>
</comment>
<comment type="subunit">
    <text evidence="12">Interacts with ISCU and HSPA9 to form an iron-sulfur transfer complex. Interacts with SDHAF1 (via the first LYR motif); the interaction recruits the iron-sulfur transfer complex composed of HSC20, HSPA9 and ISCU and mediates the incorporation of iron-sulfur clusters into SDHB which also interacts with HSC20. Interacts with the cytoplasmic form of ISCU and with CIA complex member CIAO1 (via LYR motif).</text>
</comment>
<dbReference type="OMA" id="LMFIERF"/>
<organism evidence="15 16">
    <name type="scientific">Phascolarctos cinereus</name>
    <name type="common">Koala</name>
    <dbReference type="NCBI Taxonomy" id="38626"/>
    <lineage>
        <taxon>Eukaryota</taxon>
        <taxon>Metazoa</taxon>
        <taxon>Chordata</taxon>
        <taxon>Craniata</taxon>
        <taxon>Vertebrata</taxon>
        <taxon>Euteleostomi</taxon>
        <taxon>Mammalia</taxon>
        <taxon>Metatheria</taxon>
        <taxon>Diprotodontia</taxon>
        <taxon>Phascolarctidae</taxon>
        <taxon>Phascolarctos</taxon>
    </lineage>
</organism>
<dbReference type="InterPro" id="IPR001623">
    <property type="entry name" value="DnaJ_domain"/>
</dbReference>
<dbReference type="GeneID" id="110215245"/>
<reference evidence="16" key="1">
    <citation type="submission" date="2025-08" db="UniProtKB">
        <authorList>
            <consortium name="RefSeq"/>
        </authorList>
    </citation>
    <scope>IDENTIFICATION</scope>
    <source>
        <tissue evidence="16">Spleen</tissue>
    </source>
</reference>
<keyword evidence="8" id="KW-0143">Chaperone</keyword>
<evidence type="ECO:0000256" key="8">
    <source>
        <dbReference type="ARBA" id="ARBA00023186"/>
    </source>
</evidence>
<evidence type="ECO:0000259" key="14">
    <source>
        <dbReference type="PROSITE" id="PS50076"/>
    </source>
</evidence>
<keyword evidence="6" id="KW-0479">Metal-binding</keyword>
<dbReference type="Gene3D" id="1.20.1280.20">
    <property type="entry name" value="HscB, C-terminal domain"/>
    <property type="match status" value="1"/>
</dbReference>
<gene>
    <name evidence="16" type="primary">HSCB</name>
</gene>
<evidence type="ECO:0000256" key="1">
    <source>
        <dbReference type="ARBA" id="ARBA00004173"/>
    </source>
</evidence>
<dbReference type="GO" id="GO:0005739">
    <property type="term" value="C:mitochondrion"/>
    <property type="evidence" value="ECO:0007669"/>
    <property type="project" value="UniProtKB-SubCell"/>
</dbReference>
<sequence length="231" mass="26226">MWQGAARALRRVWRAPGRPCSSGCGDTTSAPRTAPTCWSCGSQGVPAGGDPLFCPSCRALQPPSPESDFFRLMDCDQSFTVDVPNLKRRYQHLQRLVHPDNFSQKSQTERDYSEQHSTLVNEAYKTLLTPMSRGLYLLKLKGMEISEGTDTNMDLEFLGKMMEVNERLSAAQSEVETDKIEAFVRDEEKELTEDLDHAFKQGDLQKAKELLKKMKYILNLDEKVKRKKTLS</sequence>
<dbReference type="FunFam" id="1.10.287.110:FF:000042">
    <property type="entry name" value="Iron-sulfur cluster co-chaperone protein HscB, mitochondrial"/>
    <property type="match status" value="1"/>
</dbReference>
<evidence type="ECO:0000256" key="11">
    <source>
        <dbReference type="ARBA" id="ARBA00065241"/>
    </source>
</evidence>
<evidence type="ECO:0000256" key="10">
    <source>
        <dbReference type="ARBA" id="ARBA00058496"/>
    </source>
</evidence>
<comment type="subcellular location">
    <subcellularLocation>
        <location evidence="2">Cytoplasm</location>
    </subcellularLocation>
    <subcellularLocation>
        <location evidence="1">Mitochondrion</location>
    </subcellularLocation>
</comment>
<dbReference type="NCBIfam" id="TIGR00714">
    <property type="entry name" value="hscB"/>
    <property type="match status" value="1"/>
</dbReference>
<evidence type="ECO:0000256" key="4">
    <source>
        <dbReference type="ARBA" id="ARBA00010476"/>
    </source>
</evidence>
<feature type="domain" description="J" evidence="14">
    <location>
        <begin position="68"/>
        <end position="140"/>
    </location>
</feature>
<name>A0A6P5L657_PHACI</name>
<keyword evidence="7" id="KW-0496">Mitochondrion</keyword>
<dbReference type="KEGG" id="pcw:110215245"/>
<evidence type="ECO:0000256" key="7">
    <source>
        <dbReference type="ARBA" id="ARBA00023128"/>
    </source>
</evidence>
<dbReference type="Gene3D" id="1.10.287.110">
    <property type="entry name" value="DnaJ domain"/>
    <property type="match status" value="1"/>
</dbReference>
<dbReference type="CTD" id="150274"/>
<dbReference type="Proteomes" id="UP000515140">
    <property type="component" value="Unplaced"/>
</dbReference>
<keyword evidence="5" id="KW-0963">Cytoplasm</keyword>
<dbReference type="InterPro" id="IPR036386">
    <property type="entry name" value="HscB_C_sf"/>
</dbReference>
<accession>A0A6P5L657</accession>
<evidence type="ECO:0000256" key="12">
    <source>
        <dbReference type="ARBA" id="ARBA00065697"/>
    </source>
</evidence>
<proteinExistence type="inferred from homology"/>
<comment type="pathway">
    <text evidence="3">Cofactor biosynthesis; iron-sulfur cluster biosynthesis.</text>
</comment>
<dbReference type="FunCoup" id="A0A6P5L657">
    <property type="interactions" value="2107"/>
</dbReference>
<dbReference type="Pfam" id="PF18256">
    <property type="entry name" value="HscB_4_cys"/>
    <property type="match status" value="1"/>
</dbReference>
<dbReference type="GO" id="GO:0051087">
    <property type="term" value="F:protein-folding chaperone binding"/>
    <property type="evidence" value="ECO:0007669"/>
    <property type="project" value="InterPro"/>
</dbReference>
<dbReference type="GO" id="GO:0044571">
    <property type="term" value="P:[2Fe-2S] cluster assembly"/>
    <property type="evidence" value="ECO:0007669"/>
    <property type="project" value="InterPro"/>
</dbReference>
<dbReference type="Pfam" id="PF07743">
    <property type="entry name" value="HSCB_C"/>
    <property type="match status" value="1"/>
</dbReference>
<evidence type="ECO:0000256" key="6">
    <source>
        <dbReference type="ARBA" id="ARBA00022723"/>
    </source>
</evidence>
<comment type="subunit">
    <text evidence="11">Homodimer. Interacts with ISCU (cytoplasmic form); this interaction stabilizes the (Fe-S) clusters on ISCU. Interacts with the CIA complex member CIAO1 (via LYR motif).</text>
</comment>
<dbReference type="SUPFAM" id="SSF46565">
    <property type="entry name" value="Chaperone J-domain"/>
    <property type="match status" value="1"/>
</dbReference>